<dbReference type="OrthoDB" id="9944525at2"/>
<dbReference type="STRING" id="394193.SAMN04489732_12091"/>
<proteinExistence type="predicted"/>
<evidence type="ECO:0000313" key="2">
    <source>
        <dbReference type="EMBL" id="SEP52428.1"/>
    </source>
</evidence>
<dbReference type="AlphaFoldDB" id="A0A1H8YM07"/>
<dbReference type="RefSeq" id="WP_143086369.1">
    <property type="nucleotide sequence ID" value="NZ_FOEF01000020.1"/>
</dbReference>
<sequence length="196" mass="20730">MGSPVSTLFDNPSRLAKKWRALIDAVVNHSVLVAVGLAGIVAAHAVSTVFWGWLNPYKSLAIDANTGTAVTLYLGAAAAAAIVAGFAGVVIVFTIGSEADRIQRFRVKSGKTLQVAWMAVVAEPFAATLLGVVAAMIQVTSGKHVAPWFFELGLAFLIHGALLLLKLLSEVVQIVHAQDRVAQVKKTEVPTSELFD</sequence>
<feature type="transmembrane region" description="Helical" evidence="1">
    <location>
        <begin position="115"/>
        <end position="139"/>
    </location>
</feature>
<feature type="transmembrane region" description="Helical" evidence="1">
    <location>
        <begin position="21"/>
        <end position="53"/>
    </location>
</feature>
<keyword evidence="3" id="KW-1185">Reference proteome</keyword>
<keyword evidence="1" id="KW-0472">Membrane</keyword>
<feature type="transmembrane region" description="Helical" evidence="1">
    <location>
        <begin position="73"/>
        <end position="95"/>
    </location>
</feature>
<accession>A0A1H8YM07</accession>
<protein>
    <submittedName>
        <fullName evidence="2">Uncharacterized protein</fullName>
    </submittedName>
</protein>
<keyword evidence="1" id="KW-1133">Transmembrane helix</keyword>
<evidence type="ECO:0000256" key="1">
    <source>
        <dbReference type="SAM" id="Phobius"/>
    </source>
</evidence>
<organism evidence="2 3">
    <name type="scientific">Amycolatopsis saalfeldensis</name>
    <dbReference type="NCBI Taxonomy" id="394193"/>
    <lineage>
        <taxon>Bacteria</taxon>
        <taxon>Bacillati</taxon>
        <taxon>Actinomycetota</taxon>
        <taxon>Actinomycetes</taxon>
        <taxon>Pseudonocardiales</taxon>
        <taxon>Pseudonocardiaceae</taxon>
        <taxon>Amycolatopsis</taxon>
    </lineage>
</organism>
<gene>
    <name evidence="2" type="ORF">SAMN04489732_12091</name>
</gene>
<name>A0A1H8YM07_9PSEU</name>
<reference evidence="2 3" key="1">
    <citation type="submission" date="2016-10" db="EMBL/GenBank/DDBJ databases">
        <authorList>
            <person name="de Groot N.N."/>
        </authorList>
    </citation>
    <scope>NUCLEOTIDE SEQUENCE [LARGE SCALE GENOMIC DNA]</scope>
    <source>
        <strain evidence="2 3">DSM 44993</strain>
    </source>
</reference>
<keyword evidence="1" id="KW-0812">Transmembrane</keyword>
<feature type="transmembrane region" description="Helical" evidence="1">
    <location>
        <begin position="145"/>
        <end position="165"/>
    </location>
</feature>
<evidence type="ECO:0000313" key="3">
    <source>
        <dbReference type="Proteomes" id="UP000198582"/>
    </source>
</evidence>
<dbReference type="Proteomes" id="UP000198582">
    <property type="component" value="Unassembled WGS sequence"/>
</dbReference>
<dbReference type="EMBL" id="FOEF01000020">
    <property type="protein sequence ID" value="SEP52428.1"/>
    <property type="molecule type" value="Genomic_DNA"/>
</dbReference>